<dbReference type="RefSeq" id="WP_348863652.1">
    <property type="nucleotide sequence ID" value="NZ_JBEAAL010000015.1"/>
</dbReference>
<dbReference type="Gene3D" id="1.10.260.40">
    <property type="entry name" value="lambda repressor-like DNA-binding domains"/>
    <property type="match status" value="1"/>
</dbReference>
<proteinExistence type="predicted"/>
<keyword evidence="2" id="KW-0805">Transcription regulation</keyword>
<dbReference type="Proteomes" id="UP001496627">
    <property type="component" value="Unassembled WGS sequence"/>
</dbReference>
<dbReference type="Pfam" id="PF00356">
    <property type="entry name" value="LacI"/>
    <property type="match status" value="1"/>
</dbReference>
<dbReference type="CDD" id="cd06267">
    <property type="entry name" value="PBP1_LacI_sugar_binding-like"/>
    <property type="match status" value="1"/>
</dbReference>
<feature type="region of interest" description="Disordered" evidence="5">
    <location>
        <begin position="336"/>
        <end position="364"/>
    </location>
</feature>
<gene>
    <name evidence="7" type="ORF">ABK249_19000</name>
</gene>
<dbReference type="GO" id="GO:0003677">
    <property type="term" value="F:DNA binding"/>
    <property type="evidence" value="ECO:0007669"/>
    <property type="project" value="UniProtKB-KW"/>
</dbReference>
<evidence type="ECO:0000313" key="8">
    <source>
        <dbReference type="Proteomes" id="UP001496627"/>
    </source>
</evidence>
<keyword evidence="1" id="KW-0678">Repressor</keyword>
<dbReference type="Pfam" id="PF13377">
    <property type="entry name" value="Peripla_BP_3"/>
    <property type="match status" value="1"/>
</dbReference>
<dbReference type="SMART" id="SM00354">
    <property type="entry name" value="HTH_LACI"/>
    <property type="match status" value="1"/>
</dbReference>
<dbReference type="InterPro" id="IPR046335">
    <property type="entry name" value="LacI/GalR-like_sensor"/>
</dbReference>
<evidence type="ECO:0000256" key="3">
    <source>
        <dbReference type="ARBA" id="ARBA00023125"/>
    </source>
</evidence>
<evidence type="ECO:0000256" key="2">
    <source>
        <dbReference type="ARBA" id="ARBA00023015"/>
    </source>
</evidence>
<dbReference type="SUPFAM" id="SSF53822">
    <property type="entry name" value="Periplasmic binding protein-like I"/>
    <property type="match status" value="1"/>
</dbReference>
<dbReference type="Gene3D" id="3.40.50.2300">
    <property type="match status" value="2"/>
</dbReference>
<dbReference type="EMBL" id="JBEAAL010000015">
    <property type="protein sequence ID" value="MEQ1407021.1"/>
    <property type="molecule type" value="Genomic_DNA"/>
</dbReference>
<keyword evidence="4" id="KW-0804">Transcription</keyword>
<evidence type="ECO:0000256" key="4">
    <source>
        <dbReference type="ARBA" id="ARBA00023163"/>
    </source>
</evidence>
<dbReference type="InterPro" id="IPR000843">
    <property type="entry name" value="HTH_LacI"/>
</dbReference>
<dbReference type="PROSITE" id="PS50932">
    <property type="entry name" value="HTH_LACI_2"/>
    <property type="match status" value="1"/>
</dbReference>
<keyword evidence="8" id="KW-1185">Reference proteome</keyword>
<reference evidence="7 8" key="1">
    <citation type="submission" date="2024-05" db="EMBL/GenBank/DDBJ databases">
        <title>Neorhizobium sp. Rsf11, a plant growth promoting and heavy metal resistant PAH-degrader.</title>
        <authorList>
            <person name="Golubev S.N."/>
            <person name="Muratova A.Y."/>
            <person name="Markelova M.I."/>
        </authorList>
    </citation>
    <scope>NUCLEOTIDE SEQUENCE [LARGE SCALE GENOMIC DNA]</scope>
    <source>
        <strain evidence="7 8">Rsf11</strain>
    </source>
</reference>
<dbReference type="PANTHER" id="PTHR30146:SF148">
    <property type="entry name" value="HTH-TYPE TRANSCRIPTIONAL REPRESSOR PURR-RELATED"/>
    <property type="match status" value="1"/>
</dbReference>
<feature type="domain" description="HTH lacI-type" evidence="6">
    <location>
        <begin position="6"/>
        <end position="60"/>
    </location>
</feature>
<comment type="caution">
    <text evidence="7">The sequence shown here is derived from an EMBL/GenBank/DDBJ whole genome shotgun (WGS) entry which is preliminary data.</text>
</comment>
<name>A0ABV0M595_9HYPH</name>
<evidence type="ECO:0000256" key="1">
    <source>
        <dbReference type="ARBA" id="ARBA00022491"/>
    </source>
</evidence>
<accession>A0ABV0M595</accession>
<dbReference type="InterPro" id="IPR028082">
    <property type="entry name" value="Peripla_BP_I"/>
</dbReference>
<keyword evidence="3 7" id="KW-0238">DNA-binding</keyword>
<dbReference type="PANTHER" id="PTHR30146">
    <property type="entry name" value="LACI-RELATED TRANSCRIPTIONAL REPRESSOR"/>
    <property type="match status" value="1"/>
</dbReference>
<organism evidence="7 8">
    <name type="scientific">Neorhizobium phenanthreniclasticum</name>
    <dbReference type="NCBI Taxonomy" id="3157917"/>
    <lineage>
        <taxon>Bacteria</taxon>
        <taxon>Pseudomonadati</taxon>
        <taxon>Pseudomonadota</taxon>
        <taxon>Alphaproteobacteria</taxon>
        <taxon>Hyphomicrobiales</taxon>
        <taxon>Rhizobiaceae</taxon>
        <taxon>Rhizobium/Agrobacterium group</taxon>
        <taxon>Neorhizobium</taxon>
    </lineage>
</organism>
<evidence type="ECO:0000313" key="7">
    <source>
        <dbReference type="EMBL" id="MEQ1407021.1"/>
    </source>
</evidence>
<evidence type="ECO:0000256" key="5">
    <source>
        <dbReference type="SAM" id="MobiDB-lite"/>
    </source>
</evidence>
<dbReference type="SUPFAM" id="SSF47413">
    <property type="entry name" value="lambda repressor-like DNA-binding domains"/>
    <property type="match status" value="1"/>
</dbReference>
<sequence>MTRRRATLKEVAERAGVSIATVSNVFSGRKPVNDDLRERVEKAAKELSFQIDRAASQLKSGKARVVGVLVPDLDDTFFTSLISRIEVMALKDGYDVIVASSRDDRQLEESRLHTLLGWRPSGIIAVPCSDTVPDILVREVVHLPIVLVDRVIAQEAVADTVTIDNFEAGEIAGRYLVEMGHSDIVLAASDLDVAPIRERVRGAVSIVQKLIGREPEAVALGSNAERGAELFAHWLERHPLPSAVFALTNVTTLAVLTALARQKIDIPDQVSIIGFDDYTWMSARKTALTAIRQPVDDIARVAWERLLLRMEGDVSEPTPSILHTSLQVRDSTRRLMQPADGETAQGTGEPPAGNAAKERPNSIH</sequence>
<dbReference type="CDD" id="cd01392">
    <property type="entry name" value="HTH_LacI"/>
    <property type="match status" value="1"/>
</dbReference>
<evidence type="ECO:0000259" key="6">
    <source>
        <dbReference type="PROSITE" id="PS50932"/>
    </source>
</evidence>
<protein>
    <submittedName>
        <fullName evidence="7">LacI family DNA-binding transcriptional regulator</fullName>
    </submittedName>
</protein>
<dbReference type="InterPro" id="IPR010982">
    <property type="entry name" value="Lambda_DNA-bd_dom_sf"/>
</dbReference>